<dbReference type="OrthoDB" id="3628949at2"/>
<evidence type="ECO:0008006" key="4">
    <source>
        <dbReference type="Google" id="ProtNLM"/>
    </source>
</evidence>
<sequence>MKLIKVILFIIPFIWSVFAIPFVNRVDPFVLGLPFLAFWELMGVFVATICIAVMYHLDFKNENLDKKNQ</sequence>
<dbReference type="InterPro" id="IPR021741">
    <property type="entry name" value="DUF3311"/>
</dbReference>
<keyword evidence="1" id="KW-0472">Membrane</keyword>
<dbReference type="Proteomes" id="UP000237798">
    <property type="component" value="Unassembled WGS sequence"/>
</dbReference>
<reference evidence="2 3" key="1">
    <citation type="submission" date="2018-03" db="EMBL/GenBank/DDBJ databases">
        <title>Genome sequence of Clostridium luticellarii DSM 29923.</title>
        <authorList>
            <person name="Poehlein A."/>
            <person name="Daniel R."/>
        </authorList>
    </citation>
    <scope>NUCLEOTIDE SEQUENCE [LARGE SCALE GENOMIC DNA]</scope>
    <source>
        <strain evidence="2 3">DSM 29923</strain>
    </source>
</reference>
<organism evidence="2 3">
    <name type="scientific">Clostridium luticellarii</name>
    <dbReference type="NCBI Taxonomy" id="1691940"/>
    <lineage>
        <taxon>Bacteria</taxon>
        <taxon>Bacillati</taxon>
        <taxon>Bacillota</taxon>
        <taxon>Clostridia</taxon>
        <taxon>Eubacteriales</taxon>
        <taxon>Clostridiaceae</taxon>
        <taxon>Clostridium</taxon>
    </lineage>
</organism>
<evidence type="ECO:0000256" key="1">
    <source>
        <dbReference type="SAM" id="Phobius"/>
    </source>
</evidence>
<evidence type="ECO:0000313" key="2">
    <source>
        <dbReference type="EMBL" id="PRR86853.1"/>
    </source>
</evidence>
<protein>
    <recommendedName>
        <fullName evidence="4">DUF3311 domain-containing protein</fullName>
    </recommendedName>
</protein>
<comment type="caution">
    <text evidence="2">The sequence shown here is derived from an EMBL/GenBank/DDBJ whole genome shotgun (WGS) entry which is preliminary data.</text>
</comment>
<dbReference type="AlphaFoldDB" id="A0A2T0BSK9"/>
<proteinExistence type="predicted"/>
<dbReference type="PANTHER" id="PTHR40034">
    <property type="entry name" value="BSL5891 PROTEIN"/>
    <property type="match status" value="1"/>
</dbReference>
<dbReference type="RefSeq" id="WP_106007554.1">
    <property type="nucleotide sequence ID" value="NZ_JALCPJ010000027.1"/>
</dbReference>
<gene>
    <name evidence="2" type="ORF">CLLU_00190</name>
</gene>
<dbReference type="PANTHER" id="PTHR40034:SF1">
    <property type="entry name" value="BSL5891 PROTEIN"/>
    <property type="match status" value="1"/>
</dbReference>
<dbReference type="EMBL" id="PVXP01000001">
    <property type="protein sequence ID" value="PRR86853.1"/>
    <property type="molecule type" value="Genomic_DNA"/>
</dbReference>
<keyword evidence="1" id="KW-1133">Transmembrane helix</keyword>
<feature type="transmembrane region" description="Helical" evidence="1">
    <location>
        <begin position="35"/>
        <end position="57"/>
    </location>
</feature>
<evidence type="ECO:0000313" key="3">
    <source>
        <dbReference type="Proteomes" id="UP000237798"/>
    </source>
</evidence>
<keyword evidence="3" id="KW-1185">Reference proteome</keyword>
<name>A0A2T0BSK9_9CLOT</name>
<keyword evidence="1" id="KW-0812">Transmembrane</keyword>
<accession>A0A2T0BSK9</accession>
<dbReference type="Pfam" id="PF11755">
    <property type="entry name" value="DUF3311"/>
    <property type="match status" value="1"/>
</dbReference>